<dbReference type="Pfam" id="PF15729">
    <property type="entry name" value="CTSRT"/>
    <property type="match status" value="1"/>
</dbReference>
<dbReference type="EMBL" id="ABDC03010908">
    <property type="status" value="NOT_ANNOTATED_CDS"/>
    <property type="molecule type" value="Genomic_DNA"/>
</dbReference>
<feature type="coiled-coil region" evidence="1">
    <location>
        <begin position="897"/>
        <end position="924"/>
    </location>
</feature>
<dbReference type="EMBL" id="ABDC03010907">
    <property type="status" value="NOT_ANNOTATED_CDS"/>
    <property type="molecule type" value="Genomic_DNA"/>
</dbReference>
<dbReference type="EMBL" id="ABDC03010904">
    <property type="status" value="NOT_ANNOTATED_CDS"/>
    <property type="molecule type" value="Genomic_DNA"/>
</dbReference>
<feature type="compositionally biased region" description="Basic and acidic residues" evidence="2">
    <location>
        <begin position="691"/>
        <end position="701"/>
    </location>
</feature>
<feature type="region of interest" description="Disordered" evidence="2">
    <location>
        <begin position="1"/>
        <end position="69"/>
    </location>
</feature>
<feature type="domain" description="C2" evidence="3">
    <location>
        <begin position="82"/>
        <end position="217"/>
    </location>
</feature>
<dbReference type="PANTHER" id="PTHR21665">
    <property type="entry name" value="CATION CHANNEL SPERM-ASSOCIATED TARGETING SUBUNIT TAU"/>
    <property type="match status" value="1"/>
</dbReference>
<protein>
    <submittedName>
        <fullName evidence="4">C2 calcium dependent domain containing 6</fullName>
    </submittedName>
</protein>
<reference evidence="4" key="2">
    <citation type="submission" date="2025-08" db="UniProtKB">
        <authorList>
            <consortium name="Ensembl"/>
        </authorList>
    </citation>
    <scope>IDENTIFICATION</scope>
</reference>
<dbReference type="EMBL" id="ABDC03010905">
    <property type="status" value="NOT_ANNOTATED_CDS"/>
    <property type="molecule type" value="Genomic_DNA"/>
</dbReference>
<keyword evidence="5" id="KW-1185">Reference proteome</keyword>
<keyword evidence="1" id="KW-0175">Coiled coil</keyword>
<dbReference type="EMBL" id="ABDC03010903">
    <property type="status" value="NOT_ANNOTATED_CDS"/>
    <property type="molecule type" value="Genomic_DNA"/>
</dbReference>
<reference evidence="4" key="3">
    <citation type="submission" date="2025-09" db="UniProtKB">
        <authorList>
            <consortium name="Ensembl"/>
        </authorList>
    </citation>
    <scope>IDENTIFICATION</scope>
</reference>
<dbReference type="InterPro" id="IPR000008">
    <property type="entry name" value="C2_dom"/>
</dbReference>
<name>A0A8C5W3V8_MICMU</name>
<organism evidence="4 5">
    <name type="scientific">Microcebus murinus</name>
    <name type="common">Gray mouse lemur</name>
    <name type="synonym">Lemur murinus</name>
    <dbReference type="NCBI Taxonomy" id="30608"/>
    <lineage>
        <taxon>Eukaryota</taxon>
        <taxon>Metazoa</taxon>
        <taxon>Chordata</taxon>
        <taxon>Craniata</taxon>
        <taxon>Vertebrata</taxon>
        <taxon>Euteleostomi</taxon>
        <taxon>Mammalia</taxon>
        <taxon>Eutheria</taxon>
        <taxon>Euarchontoglires</taxon>
        <taxon>Primates</taxon>
        <taxon>Strepsirrhini</taxon>
        <taxon>Lemuriformes</taxon>
        <taxon>Cheirogaleidae</taxon>
        <taxon>Microcebus</taxon>
    </lineage>
</organism>
<evidence type="ECO:0000256" key="2">
    <source>
        <dbReference type="SAM" id="MobiDB-lite"/>
    </source>
</evidence>
<dbReference type="InterPro" id="IPR031462">
    <property type="entry name" value="CTSRT"/>
</dbReference>
<gene>
    <name evidence="4" type="primary">C2CD6</name>
</gene>
<proteinExistence type="predicted"/>
<feature type="region of interest" description="Disordered" evidence="2">
    <location>
        <begin position="680"/>
        <end position="701"/>
    </location>
</feature>
<dbReference type="InterPro" id="IPR048363">
    <property type="entry name" value="CTSRT_C2"/>
</dbReference>
<evidence type="ECO:0000259" key="3">
    <source>
        <dbReference type="PROSITE" id="PS50004"/>
    </source>
</evidence>
<evidence type="ECO:0000256" key="1">
    <source>
        <dbReference type="SAM" id="Coils"/>
    </source>
</evidence>
<dbReference type="Proteomes" id="UP000694394">
    <property type="component" value="Chromosome 8"/>
</dbReference>
<dbReference type="Ensembl" id="ENSMICT00000046091.2">
    <property type="protein sequence ID" value="ENSMICP00000036365.2"/>
    <property type="gene ID" value="ENSMICG00000034413.2"/>
</dbReference>
<accession>A0A8C5W3V8</accession>
<evidence type="ECO:0000313" key="4">
    <source>
        <dbReference type="Ensembl" id="ENSMICP00000036365.2"/>
    </source>
</evidence>
<dbReference type="PANTHER" id="PTHR21665:SF2">
    <property type="entry name" value="CATION CHANNEL SPERM-ASSOCIATED TARGETING SUBUNIT TAU"/>
    <property type="match status" value="1"/>
</dbReference>
<dbReference type="GO" id="GO:0097228">
    <property type="term" value="C:sperm principal piece"/>
    <property type="evidence" value="ECO:0007669"/>
    <property type="project" value="Ensembl"/>
</dbReference>
<dbReference type="PROSITE" id="PS50004">
    <property type="entry name" value="C2"/>
    <property type="match status" value="1"/>
</dbReference>
<dbReference type="EMBL" id="ABDC03010906">
    <property type="status" value="NOT_ANNOTATED_CDS"/>
    <property type="molecule type" value="Genomic_DNA"/>
</dbReference>
<dbReference type="GeneTree" id="ENSGT00390000018209"/>
<feature type="compositionally biased region" description="Basic and acidic residues" evidence="2">
    <location>
        <begin position="54"/>
        <end position="67"/>
    </location>
</feature>
<reference evidence="4" key="1">
    <citation type="submission" date="2016-12" db="EMBL/GenBank/DDBJ databases">
        <title>Mouse lemur reference genome and diversity panel.</title>
        <authorList>
            <person name="Harris R."/>
            <person name="Larsen P."/>
            <person name="Liu Y."/>
            <person name="Hughes D.S."/>
            <person name="Murali S."/>
            <person name="Raveendran M."/>
            <person name="Korchina V."/>
            <person name="Wang M."/>
            <person name="Jhangiani S."/>
            <person name="Bandaranaike D."/>
            <person name="Bellair M."/>
            <person name="Blankenburg K."/>
            <person name="Chao H."/>
            <person name="Dahdouli M."/>
            <person name="Dinh H."/>
            <person name="Doddapaneni H."/>
            <person name="English A."/>
            <person name="Firestine M."/>
            <person name="Gnanaolivu R."/>
            <person name="Gross S."/>
            <person name="Hernandez B."/>
            <person name="Javaid M."/>
            <person name="Jayaseelan J."/>
            <person name="Jones J."/>
            <person name="Khan Z."/>
            <person name="Kovar C."/>
            <person name="Kurapati P."/>
            <person name="Le B."/>
            <person name="Lee S."/>
            <person name="Li M."/>
            <person name="Mathew T."/>
            <person name="Narasimhan A."/>
            <person name="Ngo D."/>
            <person name="Nguyen L."/>
            <person name="Okwuonu G."/>
            <person name="Ongeri F."/>
            <person name="Osuji N."/>
            <person name="Pu L.-L."/>
            <person name="Puazo M."/>
            <person name="Quiroz J."/>
            <person name="Raj R."/>
            <person name="Rajbhandari K."/>
            <person name="Reid J.G."/>
            <person name="Santibanez J."/>
            <person name="Sexton D."/>
            <person name="Skinner E."/>
            <person name="Vee V."/>
            <person name="Weissenberger G."/>
            <person name="Wu Y."/>
            <person name="Xin Y."/>
            <person name="Han Y."/>
            <person name="Campbell C."/>
            <person name="Brown A."/>
            <person name="Sullivan B."/>
            <person name="Shelton J."/>
            <person name="Brown S."/>
            <person name="Dudchenko O."/>
            <person name="Machol I."/>
            <person name="Durand N."/>
            <person name="Shamim M."/>
            <person name="Lieberman A."/>
            <person name="Muzny D.M."/>
            <person name="Richards S."/>
            <person name="Yoder A."/>
            <person name="Worley K.C."/>
            <person name="Rogers J."/>
            <person name="Gibbs R.A."/>
        </authorList>
    </citation>
    <scope>NUCLEOTIDE SEQUENCE [LARGE SCALE GENOMIC DNA]</scope>
</reference>
<evidence type="ECO:0000313" key="5">
    <source>
        <dbReference type="Proteomes" id="UP000694394"/>
    </source>
</evidence>
<sequence>MEPPRETSRPANTTENRGGRAPSLYTVPVLPRSPYGNPDNVRGSEVSSIQVTQDRGKTPKDKGKEGTGNRLLNMLRKTLKGDDSDEVVTATETPTLVPFGDVVGCLAVHIRNCRHFTTKINLRHYTELFIRISINKVVKDTRIWSLPSTNNEKNIAIKFDEVKYFSVQVPRRHDDERNNIYLELMHYDSIKKHSVLLGSVQVHLYEVIQKGCFTEEFQVLNKNIFICRLEVEFMFSYGNFGYGFSHQLKPFQKSTEPSMFMNTTPPPERKDPVTNVIMPQPVEYPAFLSPDLNVSVGTQTLHSPNQPSVVRLEKLQQPPRERLAKMKKEYRNLNTWIEKAGYLESILTPKLGRTDSKESNMYEDFARSSNDKSEEKLKNIETLDAPVIKKESETIRNELPDMDIKKGLTIPTLSLLDQDYSAAVPPKRDKSTHSHTDIPLTTIPRVEITEEDNIPSIYPSPPEVGPETTLLFPQEVKLADRYPGILKTESSSSEVAYSPKEHNLPIIRPENIELKPNFQFQKICKDGFDPFLRKINKKMSVRKRKDQDTYKCGNILSAEVIEHEDQDPPYPAHSETAVPTSFTIKTSDSENQLANDPPIIAINPECFRDTLKVNQPNGSLSNPSATGSASRWSFAKSVTVNSHIENLKQSMLLKTILGKNLQDLSDKLFCKPEVDMNTEAKKKNSSPLLSIHDKPSSSMEDKALEKNQDLNSCFSEKDISNSKPVVCKMIKNLSADSLSEGGPGKSLEVKECISKKHLEASKIDFPMKKKSSFKKKHLISEVCRSKSDLSGNVYDYAIKQIFTAPNFSKLEIGMKEPGEIQMNLQDQLFKPWERSLSSHILVSCENNDDEIELPKAKSVVSQIIQAFPLDTLLQSGIIKVVELDKEHQRNSMLNSKLACHEEKLKDSTQDYSEIKSKIELLSEQNIPVISKGNISSVSRVKLLEESQNMLPHDSRYHSTSYQETDLPSHGQWLDREENDLCSTLENLAESLMGKLSESDEIMLKSFLKNIFNAFFQYNQSERRKQPEKELECLIQHSFANDTEDLEEIQGSFDKTDKLDRKPILSPKLRVFLEELSETEVKNLKSELSKQIQHYLVERLSESGHITREDLPKIYQNLYLMNEKAELKGQNVFQEKYSETVEEIMSFLNDFNHHFIDKHLEIKLRSFLSEILQNYFLKNLSESSLFSETESESIHSNLSSLRTKSASVSFHELGQDISKGSFGRRLEINMKYPLTKSLQNYLIALSENELLNLKDNLSKRLQSLLIEKLSESGLMTERQLEGINQHINCVNSSSTQLKYIKTDLPFRDENHFIDEHSGKQNKYPKIAQETTLLKVPDNKLRETELIREEEKECFSSYNLKEISSVIKERKSYYPKEETKTVSFTELQPLSNKNIQAILLNKSSERLTDISLKKQRKEHGIVHLPQAENSISKTEIQDPYNWGSKSKTTQSKVGFERTLKMTPLEKKDHINICKLTGQEKPEAVLSSYPGIPNYKMPREDEEYLNRITFPSWQTNTLTHFNSETREQSKLEDQYCQRWKGNNNNNKKHLVTFAQYKKEIQTHDIKANEIYNEKYAKFPESQLFKYKVVADEKNSKTSLLPEVLKRENLKPKVRKERDYAARPKRSFNKIAKILPTTPPETRIQLRKSVPKTLLHWTARKTIHDCSDKFEDLNGTSFNHLKKVKSRTRLLRKSPDDSHNHTRRCARPYTAPEVNKRQENCTGKFSSPRMVSAGLVHINYTTPDYEMRKMQPKKIKTGY</sequence>